<dbReference type="EMBL" id="FNPZ01000002">
    <property type="protein sequence ID" value="SDZ02192.1"/>
    <property type="molecule type" value="Genomic_DNA"/>
</dbReference>
<name>A0A1H3PLU1_9MICO</name>
<dbReference type="STRING" id="381665.SAMN05216554_1977"/>
<reference evidence="1 2" key="1">
    <citation type="submission" date="2016-10" db="EMBL/GenBank/DDBJ databases">
        <authorList>
            <person name="de Groot N.N."/>
        </authorList>
    </citation>
    <scope>NUCLEOTIDE SEQUENCE [LARGE SCALE GENOMIC DNA]</scope>
    <source>
        <strain evidence="1 2">CGMCC 4.3491</strain>
    </source>
</reference>
<dbReference type="Proteomes" id="UP000198891">
    <property type="component" value="Unassembled WGS sequence"/>
</dbReference>
<evidence type="ECO:0000313" key="2">
    <source>
        <dbReference type="Proteomes" id="UP000198891"/>
    </source>
</evidence>
<evidence type="ECO:0008006" key="3">
    <source>
        <dbReference type="Google" id="ProtNLM"/>
    </source>
</evidence>
<sequence length="62" mass="7022">MSEDPSTQYWYNMKTGEVEKGYVSSVVDRVGPFETHEEAEHALEKLRANSAKWAEDDAADNT</sequence>
<accession>A0A1H3PLU1</accession>
<evidence type="ECO:0000313" key="1">
    <source>
        <dbReference type="EMBL" id="SDZ02192.1"/>
    </source>
</evidence>
<protein>
    <recommendedName>
        <fullName evidence="3">Sporulation related domain-containing protein</fullName>
    </recommendedName>
</protein>
<dbReference type="RefSeq" id="WP_175494207.1">
    <property type="nucleotide sequence ID" value="NZ_FNPZ01000002.1"/>
</dbReference>
<keyword evidence="2" id="KW-1185">Reference proteome</keyword>
<proteinExistence type="predicted"/>
<gene>
    <name evidence="1" type="ORF">SAMN05216554_1977</name>
</gene>
<organism evidence="1 2">
    <name type="scientific">Herbiconiux ginsengi</name>
    <dbReference type="NCBI Taxonomy" id="381665"/>
    <lineage>
        <taxon>Bacteria</taxon>
        <taxon>Bacillati</taxon>
        <taxon>Actinomycetota</taxon>
        <taxon>Actinomycetes</taxon>
        <taxon>Micrococcales</taxon>
        <taxon>Microbacteriaceae</taxon>
        <taxon>Herbiconiux</taxon>
    </lineage>
</organism>
<dbReference type="AlphaFoldDB" id="A0A1H3PLU1"/>